<feature type="region of interest" description="Disordered" evidence="1">
    <location>
        <begin position="39"/>
        <end position="58"/>
    </location>
</feature>
<dbReference type="Proteomes" id="UP001484535">
    <property type="component" value="Unassembled WGS sequence"/>
</dbReference>
<dbReference type="Pfam" id="PF12228">
    <property type="entry name" value="DUF3604"/>
    <property type="match status" value="1"/>
</dbReference>
<name>A0ABV0CZJ4_9SPHN</name>
<accession>A0ABV0CZJ4</accession>
<keyword evidence="2" id="KW-0732">Signal</keyword>
<dbReference type="InterPro" id="IPR022028">
    <property type="entry name" value="DUF3604"/>
</dbReference>
<dbReference type="PROSITE" id="PS51257">
    <property type="entry name" value="PROKAR_LIPOPROTEIN"/>
    <property type="match status" value="1"/>
</dbReference>
<sequence length="639" mass="70171">MATGTRMDLAYFLSSVSLRSGASLALLGVLAACSQATPNAAPDGTVASTEVAPAPQDGDRELLWGDTHVHSRNSVDAYATGLGSADVDTAYRFARGMPVVFPKTGQKVQIGEPLDFIVMADHAENLGMNVRVERGDEAVLATDLGHKWWQILKEQGGRAMTSAIMGFAEPEEERPAYFAEVTTDTIRQTSWNEQVAAAERHNVPGTFTAMIGWEWSSTPNTRNLHRVVMTNVDGHVARQFLPFSYYISNRPEDLWSFFEQTHARTGADFLGMPHNSNLSDGLMFATRDSDGEEFSVDYARRRSRWEPVAEITQYKGTSETHPELSPTDEFANFELRNMLLTGQATAVSEGSYLRSALLNGLKEEQRLGVNPFAFGIGGASDSHTGLSSQREDNFLGKMAEDFLPAERVGPEKVASIFPNVEMSAGGLTGIWADYNDRQSIFDAFRRREVFATSGPRIKLRMFAGQSFTAGDLASPSFGRIGYSKGVPMGGTLLPMRAGQAPQFAIVATKDPHEANLDRVQVVKGWIDANGIAREKVFNVAWSGGRRLRADGSLPDVGNTVNLATARYSNTIGAAELSTLWTDPEFDARQPAFYYVRVLQIPTPRQHVFDALAMGVDPTTMDLPTTIRERAWSSPVWYRP</sequence>
<comment type="caution">
    <text evidence="3">The sequence shown here is derived from an EMBL/GenBank/DDBJ whole genome shotgun (WGS) entry which is preliminary data.</text>
</comment>
<feature type="signal peptide" evidence="2">
    <location>
        <begin position="1"/>
        <end position="31"/>
    </location>
</feature>
<evidence type="ECO:0000256" key="2">
    <source>
        <dbReference type="SAM" id="SignalP"/>
    </source>
</evidence>
<dbReference type="RefSeq" id="WP_346785745.1">
    <property type="nucleotide sequence ID" value="NZ_JBDLBR010000005.1"/>
</dbReference>
<proteinExistence type="predicted"/>
<protein>
    <submittedName>
        <fullName evidence="3">DUF3604 domain-containing protein</fullName>
    </submittedName>
</protein>
<evidence type="ECO:0000313" key="3">
    <source>
        <dbReference type="EMBL" id="MEN7538287.1"/>
    </source>
</evidence>
<organism evidence="3 4">
    <name type="scientific">Aurantiacibacter flavus</name>
    <dbReference type="NCBI Taxonomy" id="3145232"/>
    <lineage>
        <taxon>Bacteria</taxon>
        <taxon>Pseudomonadati</taxon>
        <taxon>Pseudomonadota</taxon>
        <taxon>Alphaproteobacteria</taxon>
        <taxon>Sphingomonadales</taxon>
        <taxon>Erythrobacteraceae</taxon>
        <taxon>Aurantiacibacter</taxon>
    </lineage>
</organism>
<evidence type="ECO:0000256" key="1">
    <source>
        <dbReference type="SAM" id="MobiDB-lite"/>
    </source>
</evidence>
<keyword evidence="4" id="KW-1185">Reference proteome</keyword>
<evidence type="ECO:0000313" key="4">
    <source>
        <dbReference type="Proteomes" id="UP001484535"/>
    </source>
</evidence>
<reference evidence="3 4" key="1">
    <citation type="submission" date="2024-05" db="EMBL/GenBank/DDBJ databases">
        <authorList>
            <person name="Park S."/>
        </authorList>
    </citation>
    <scope>NUCLEOTIDE SEQUENCE [LARGE SCALE GENOMIC DNA]</scope>
    <source>
        <strain evidence="3 4">DGU5</strain>
    </source>
</reference>
<gene>
    <name evidence="3" type="ORF">ABDJ38_13985</name>
</gene>
<feature type="chain" id="PRO_5045570361" evidence="2">
    <location>
        <begin position="32"/>
        <end position="639"/>
    </location>
</feature>
<dbReference type="EMBL" id="JBDLBR010000005">
    <property type="protein sequence ID" value="MEN7538287.1"/>
    <property type="molecule type" value="Genomic_DNA"/>
</dbReference>